<dbReference type="AlphaFoldDB" id="A0A2L2SUR1"/>
<dbReference type="Proteomes" id="UP000245910">
    <property type="component" value="Chromosome II"/>
</dbReference>
<organism evidence="2 3">
    <name type="scientific">Fusarium venenatum</name>
    <dbReference type="NCBI Taxonomy" id="56646"/>
    <lineage>
        <taxon>Eukaryota</taxon>
        <taxon>Fungi</taxon>
        <taxon>Dikarya</taxon>
        <taxon>Ascomycota</taxon>
        <taxon>Pezizomycotina</taxon>
        <taxon>Sordariomycetes</taxon>
        <taxon>Hypocreomycetidae</taxon>
        <taxon>Hypocreales</taxon>
        <taxon>Nectriaceae</taxon>
        <taxon>Fusarium</taxon>
    </lineage>
</organism>
<feature type="region of interest" description="Disordered" evidence="1">
    <location>
        <begin position="1"/>
        <end position="28"/>
    </location>
</feature>
<keyword evidence="3" id="KW-1185">Reference proteome</keyword>
<proteinExistence type="predicted"/>
<sequence length="75" mass="8573">MPREPQRHTLLSSRGPLKFESHPLGASLDNHHQNDEYMKWMGRRVHAPSGPFHNQGIGEVDSGTNSWRVDIIRTT</sequence>
<evidence type="ECO:0000256" key="1">
    <source>
        <dbReference type="SAM" id="MobiDB-lite"/>
    </source>
</evidence>
<name>A0A2L2SUR1_9HYPO</name>
<evidence type="ECO:0000313" key="3">
    <source>
        <dbReference type="Proteomes" id="UP000245910"/>
    </source>
</evidence>
<protein>
    <submittedName>
        <fullName evidence="2">Uncharacterized protein</fullName>
    </submittedName>
</protein>
<reference evidence="3" key="1">
    <citation type="submission" date="2014-10" db="EMBL/GenBank/DDBJ databases">
        <authorList>
            <person name="King R."/>
        </authorList>
    </citation>
    <scope>NUCLEOTIDE SEQUENCE [LARGE SCALE GENOMIC DNA]</scope>
    <source>
        <strain evidence="3">A3/5</strain>
    </source>
</reference>
<accession>A0A2L2SUR1</accession>
<dbReference type="EMBL" id="LN649230">
    <property type="protein sequence ID" value="CEI61234.1"/>
    <property type="molecule type" value="Genomic_DNA"/>
</dbReference>
<evidence type="ECO:0000313" key="2">
    <source>
        <dbReference type="EMBL" id="CEI61234.1"/>
    </source>
</evidence>